<dbReference type="RefSeq" id="WP_021645158.1">
    <property type="nucleotide sequence ID" value="NZ_KE993095.1"/>
</dbReference>
<dbReference type="PATRIC" id="fig|1321819.3.peg.14"/>
<comment type="caution">
    <text evidence="4">The sequence shown here is derived from an EMBL/GenBank/DDBJ whole genome shotgun (WGS) entry which is preliminary data.</text>
</comment>
<dbReference type="Gene3D" id="3.40.50.720">
    <property type="entry name" value="NAD(P)-binding Rossmann-like Domain"/>
    <property type="match status" value="2"/>
</dbReference>
<dbReference type="PANTHER" id="PTHR43318:SF1">
    <property type="entry name" value="POLYSACCHARIDE BIOSYNTHESIS PROTEIN EPSC-RELATED"/>
    <property type="match status" value="1"/>
</dbReference>
<evidence type="ECO:0000259" key="3">
    <source>
        <dbReference type="Pfam" id="PF02719"/>
    </source>
</evidence>
<evidence type="ECO:0000256" key="2">
    <source>
        <dbReference type="SAM" id="Phobius"/>
    </source>
</evidence>
<proteinExistence type="inferred from homology"/>
<sequence length="650" mass="74401">MKKRFDNLVLYLRNNYFSYWVVLALDTFIALCCTLIAYTGIHYITATSFQPAMLLRVAVVSVLASLLGSYAFRTYRNTIRFSQLRELWRLICSSLVKTAVMGIALWIFLLHPDWHHSQKIFFLLFDGMLTFIAMVVVRNLLILVYEFILSRITKENMRILIYGIGDKSVSLKVRLLNSSHYKVVGFYIYGSKDSVRRIADLPIYSFRDKDEFEKQIFNHRIQGILFAGHEDTREEEKRLLQYCKEYDIKTLIAPSISEADEKGVFHQWVRPIKIEDLLGRPEININMEEVVNEFRGKVVMVTGAAGSIGSELCRQLAQMGIRKLVMFDSAETPLHNVRLEFEHNYSSLDFVPVIGDVRVRERLRMVFDTYHPQIVFHAAAYKHVPLMEENPCEAVLVNVIGSRQVADMAVEYGAEKMIMVSTDKAVNPTNVMGGSKRLAEIYVQSLGCAIGEGKVKGHTRFITTRFGNVLGSNGSVIPLFKEQIENGGPVTVTHPDIIRFFMTIPEACRLVLEAATMGQGNEIFVFEMGEAVRIVDLATRMIELAGYRPGEDIQIEFTGLRPGEKLYEEVLSNGENTIPTENKKIKVAKVRRYEYADILPDYMEFERLSRAVNIVDTVKLMKRVVPEFVSKNSDYEKLDKCRDHKIEISH</sequence>
<protein>
    <submittedName>
        <fullName evidence="4">Putative epimerase/dehydratase WbiI</fullName>
    </submittedName>
</protein>
<gene>
    <name evidence="4" type="ORF">HMPREF1981_00014</name>
</gene>
<evidence type="ECO:0000313" key="5">
    <source>
        <dbReference type="Proteomes" id="UP000016496"/>
    </source>
</evidence>
<evidence type="ECO:0000313" key="4">
    <source>
        <dbReference type="EMBL" id="ERI89303.1"/>
    </source>
</evidence>
<evidence type="ECO:0000256" key="1">
    <source>
        <dbReference type="ARBA" id="ARBA00007430"/>
    </source>
</evidence>
<dbReference type="PANTHER" id="PTHR43318">
    <property type="entry name" value="UDP-N-ACETYLGLUCOSAMINE 4,6-DEHYDRATASE"/>
    <property type="match status" value="1"/>
</dbReference>
<organism evidence="4 5">
    <name type="scientific">Bacteroides pyogenes F0041</name>
    <dbReference type="NCBI Taxonomy" id="1321819"/>
    <lineage>
        <taxon>Bacteria</taxon>
        <taxon>Pseudomonadati</taxon>
        <taxon>Bacteroidota</taxon>
        <taxon>Bacteroidia</taxon>
        <taxon>Bacteroidales</taxon>
        <taxon>Bacteroidaceae</taxon>
        <taxon>Bacteroides</taxon>
    </lineage>
</organism>
<dbReference type="InterPro" id="IPR003869">
    <property type="entry name" value="Polysac_CapD-like"/>
</dbReference>
<dbReference type="InterPro" id="IPR051203">
    <property type="entry name" value="Polysaccharide_Synthase-Rel"/>
</dbReference>
<dbReference type="CDD" id="cd05237">
    <property type="entry name" value="UDP_invert_4-6DH_SDR_e"/>
    <property type="match status" value="1"/>
</dbReference>
<dbReference type="SUPFAM" id="SSF51735">
    <property type="entry name" value="NAD(P)-binding Rossmann-fold domains"/>
    <property type="match status" value="1"/>
</dbReference>
<name>U2CYZ5_9BACE</name>
<feature type="transmembrane region" description="Helical" evidence="2">
    <location>
        <begin position="53"/>
        <end position="75"/>
    </location>
</feature>
<dbReference type="AlphaFoldDB" id="U2CYZ5"/>
<feature type="domain" description="Polysaccharide biosynthesis protein CapD-like" evidence="3">
    <location>
        <begin position="299"/>
        <end position="588"/>
    </location>
</feature>
<accession>U2CYZ5</accession>
<comment type="similarity">
    <text evidence="1">Belongs to the polysaccharide synthase family.</text>
</comment>
<feature type="transmembrane region" description="Helical" evidence="2">
    <location>
        <begin position="20"/>
        <end position="41"/>
    </location>
</feature>
<keyword evidence="2" id="KW-0472">Membrane</keyword>
<keyword evidence="2" id="KW-0812">Transmembrane</keyword>
<dbReference type="OrthoDB" id="9803111at2"/>
<dbReference type="HOGENOM" id="CLU_013560_5_2_10"/>
<feature type="transmembrane region" description="Helical" evidence="2">
    <location>
        <begin position="120"/>
        <end position="148"/>
    </location>
</feature>
<keyword evidence="2" id="KW-1133">Transmembrane helix</keyword>
<dbReference type="Pfam" id="PF02719">
    <property type="entry name" value="Polysacc_synt_2"/>
    <property type="match status" value="1"/>
</dbReference>
<dbReference type="Proteomes" id="UP000016496">
    <property type="component" value="Unassembled WGS sequence"/>
</dbReference>
<dbReference type="InterPro" id="IPR036291">
    <property type="entry name" value="NAD(P)-bd_dom_sf"/>
</dbReference>
<reference evidence="4 5" key="1">
    <citation type="submission" date="2013-08" db="EMBL/GenBank/DDBJ databases">
        <authorList>
            <person name="Weinstock G."/>
            <person name="Sodergren E."/>
            <person name="Wylie T."/>
            <person name="Fulton L."/>
            <person name="Fulton R."/>
            <person name="Fronick C."/>
            <person name="O'Laughlin M."/>
            <person name="Godfrey J."/>
            <person name="Miner T."/>
            <person name="Herter B."/>
            <person name="Appelbaum E."/>
            <person name="Cordes M."/>
            <person name="Lek S."/>
            <person name="Wollam A."/>
            <person name="Pepin K.H."/>
            <person name="Palsikar V.B."/>
            <person name="Mitreva M."/>
            <person name="Wilson R.K."/>
        </authorList>
    </citation>
    <scope>NUCLEOTIDE SEQUENCE [LARGE SCALE GENOMIC DNA]</scope>
    <source>
        <strain evidence="4 5">F0041</strain>
    </source>
</reference>
<feature type="transmembrane region" description="Helical" evidence="2">
    <location>
        <begin position="87"/>
        <end position="108"/>
    </location>
</feature>
<dbReference type="EMBL" id="AWSV01000001">
    <property type="protein sequence ID" value="ERI89303.1"/>
    <property type="molecule type" value="Genomic_DNA"/>
</dbReference>
<dbReference type="SUPFAM" id="SSF53335">
    <property type="entry name" value="S-adenosyl-L-methionine-dependent methyltransferases"/>
    <property type="match status" value="1"/>
</dbReference>
<dbReference type="InterPro" id="IPR029063">
    <property type="entry name" value="SAM-dependent_MTases_sf"/>
</dbReference>